<organism evidence="3 4">
    <name type="scientific">Patellaria atrata CBS 101060</name>
    <dbReference type="NCBI Taxonomy" id="1346257"/>
    <lineage>
        <taxon>Eukaryota</taxon>
        <taxon>Fungi</taxon>
        <taxon>Dikarya</taxon>
        <taxon>Ascomycota</taxon>
        <taxon>Pezizomycotina</taxon>
        <taxon>Dothideomycetes</taxon>
        <taxon>Dothideomycetes incertae sedis</taxon>
        <taxon>Patellariales</taxon>
        <taxon>Patellariaceae</taxon>
        <taxon>Patellaria</taxon>
    </lineage>
</organism>
<keyword evidence="1" id="KW-0812">Transmembrane</keyword>
<dbReference type="Pfam" id="PF14420">
    <property type="entry name" value="Clr5"/>
    <property type="match status" value="1"/>
</dbReference>
<evidence type="ECO:0000313" key="4">
    <source>
        <dbReference type="Proteomes" id="UP000799429"/>
    </source>
</evidence>
<dbReference type="AlphaFoldDB" id="A0A9P4S6N5"/>
<dbReference type="EMBL" id="MU006101">
    <property type="protein sequence ID" value="KAF2836920.1"/>
    <property type="molecule type" value="Genomic_DNA"/>
</dbReference>
<feature type="transmembrane region" description="Helical" evidence="1">
    <location>
        <begin position="245"/>
        <end position="265"/>
    </location>
</feature>
<evidence type="ECO:0000259" key="2">
    <source>
        <dbReference type="Pfam" id="PF14420"/>
    </source>
</evidence>
<comment type="caution">
    <text evidence="3">The sequence shown here is derived from an EMBL/GenBank/DDBJ whole genome shotgun (WGS) entry which is preliminary data.</text>
</comment>
<keyword evidence="1" id="KW-0472">Membrane</keyword>
<proteinExistence type="predicted"/>
<gene>
    <name evidence="3" type="ORF">M501DRAFT_986739</name>
</gene>
<evidence type="ECO:0000313" key="3">
    <source>
        <dbReference type="EMBL" id="KAF2836920.1"/>
    </source>
</evidence>
<accession>A0A9P4S6N5</accession>
<protein>
    <recommendedName>
        <fullName evidence="2">Clr5 domain-containing protein</fullName>
    </recommendedName>
</protein>
<dbReference type="InterPro" id="IPR025676">
    <property type="entry name" value="Clr5_dom"/>
</dbReference>
<dbReference type="OrthoDB" id="3910313at2759"/>
<keyword evidence="4" id="KW-1185">Reference proteome</keyword>
<name>A0A9P4S6N5_9PEZI</name>
<dbReference type="Proteomes" id="UP000799429">
    <property type="component" value="Unassembled WGS sequence"/>
</dbReference>
<feature type="domain" description="Clr5" evidence="2">
    <location>
        <begin position="1"/>
        <end position="25"/>
    </location>
</feature>
<keyword evidence="1" id="KW-1133">Transmembrane helix</keyword>
<sequence length="282" mass="32405">METCHSFKASKAQYERQFKRWALRKNITSKEWKTVGHKIEKRKRNEKESEVIVDGIVIPTAKVRKETSRNTFTAMEKYSAASARTPEGINIRTPTASVHNTMYHRLPYSIYLNSLYSRYSISPDNSATLQFPAMLSNKIRVLSNLLSVRKLPRALSLNTQQDLQKVINPILPTSFPSAIGGNDTNARDQIAVFNFFGLLSNNQFDEILGEKRNLVEFAEHIYDYKNREVLKALLRNYFRVHARNWIYLLSGSSSMLIAIPMLHGISNFSQGPQHPFLLPLRE</sequence>
<reference evidence="3" key="1">
    <citation type="journal article" date="2020" name="Stud. Mycol.">
        <title>101 Dothideomycetes genomes: a test case for predicting lifestyles and emergence of pathogens.</title>
        <authorList>
            <person name="Haridas S."/>
            <person name="Albert R."/>
            <person name="Binder M."/>
            <person name="Bloem J."/>
            <person name="Labutti K."/>
            <person name="Salamov A."/>
            <person name="Andreopoulos B."/>
            <person name="Baker S."/>
            <person name="Barry K."/>
            <person name="Bills G."/>
            <person name="Bluhm B."/>
            <person name="Cannon C."/>
            <person name="Castanera R."/>
            <person name="Culley D."/>
            <person name="Daum C."/>
            <person name="Ezra D."/>
            <person name="Gonzalez J."/>
            <person name="Henrissat B."/>
            <person name="Kuo A."/>
            <person name="Liang C."/>
            <person name="Lipzen A."/>
            <person name="Lutzoni F."/>
            <person name="Magnuson J."/>
            <person name="Mondo S."/>
            <person name="Nolan M."/>
            <person name="Ohm R."/>
            <person name="Pangilinan J."/>
            <person name="Park H.-J."/>
            <person name="Ramirez L."/>
            <person name="Alfaro M."/>
            <person name="Sun H."/>
            <person name="Tritt A."/>
            <person name="Yoshinaga Y."/>
            <person name="Zwiers L.-H."/>
            <person name="Turgeon B."/>
            <person name="Goodwin S."/>
            <person name="Spatafora J."/>
            <person name="Crous P."/>
            <person name="Grigoriev I."/>
        </authorList>
    </citation>
    <scope>NUCLEOTIDE SEQUENCE</scope>
    <source>
        <strain evidence="3">CBS 101060</strain>
    </source>
</reference>
<evidence type="ECO:0000256" key="1">
    <source>
        <dbReference type="SAM" id="Phobius"/>
    </source>
</evidence>